<dbReference type="KEGG" id="alf:CFBP5473_19240"/>
<accession>A0A4D7E164</accession>
<dbReference type="STRING" id="1367849.GCA_000518585_01898"/>
<sequence>MRYKETANAYANWIDERIKNFTDPDRPIWQPLESYMQFHALFVTFSFDSKKIAGRKSEMSDSSSPIYNHKLSPEFLNTDRLYKRMCRELLGSNFTRKRDCQPLMIAAADGNGTRYWGTTSDLQNLHIHSIWVFKPGQIEKAKKKFATIDIQTCDYDFSDVDVRDFTNYMASVGRPSKIASYTSKFLGFNAMDMLIGEDFVIYPTI</sequence>
<organism evidence="1 3">
    <name type="scientific">Agrobacterium larrymoorei</name>
    <dbReference type="NCBI Taxonomy" id="160699"/>
    <lineage>
        <taxon>Bacteria</taxon>
        <taxon>Pseudomonadati</taxon>
        <taxon>Pseudomonadota</taxon>
        <taxon>Alphaproteobacteria</taxon>
        <taxon>Hyphomicrobiales</taxon>
        <taxon>Rhizobiaceae</taxon>
        <taxon>Rhizobium/Agrobacterium group</taxon>
        <taxon>Agrobacterium</taxon>
    </lineage>
</organism>
<reference evidence="2 4" key="2">
    <citation type="submission" date="2021-03" db="EMBL/GenBank/DDBJ databases">
        <title>Rapid diversification of plasmids in a genus of pathogenic and nitrogen fixing bacteria.</title>
        <authorList>
            <person name="Weisberg A.J."/>
            <person name="Miller M."/>
            <person name="Ream W."/>
            <person name="Grunwald N.J."/>
            <person name="Chang J.H."/>
        </authorList>
    </citation>
    <scope>NUCLEOTIDE SEQUENCE [LARGE SCALE GENOMIC DNA]</scope>
    <source>
        <strain evidence="2 4">AF3.44</strain>
    </source>
</reference>
<evidence type="ECO:0000313" key="4">
    <source>
        <dbReference type="Proteomes" id="UP000826513"/>
    </source>
</evidence>
<evidence type="ECO:0000313" key="3">
    <source>
        <dbReference type="Proteomes" id="UP000298545"/>
    </source>
</evidence>
<keyword evidence="4" id="KW-1185">Reference proteome</keyword>
<evidence type="ECO:0000313" key="1">
    <source>
        <dbReference type="EMBL" id="QCJ00073.1"/>
    </source>
</evidence>
<evidence type="ECO:0000313" key="2">
    <source>
        <dbReference type="EMBL" id="QYA09485.1"/>
    </source>
</evidence>
<proteinExistence type="predicted"/>
<dbReference type="EMBL" id="CP039692">
    <property type="protein sequence ID" value="QCJ00073.1"/>
    <property type="molecule type" value="Genomic_DNA"/>
</dbReference>
<dbReference type="EMBL" id="CP072168">
    <property type="protein sequence ID" value="QYA09485.1"/>
    <property type="molecule type" value="Genomic_DNA"/>
</dbReference>
<dbReference type="RefSeq" id="WP_027674705.1">
    <property type="nucleotide sequence ID" value="NZ_CP039692.1"/>
</dbReference>
<dbReference type="OrthoDB" id="8453202at2"/>
<gene>
    <name evidence="1" type="ORF">CFBP5473_19240</name>
    <name evidence="2" type="ORF">J5285_19110</name>
</gene>
<protein>
    <submittedName>
        <fullName evidence="1">Uncharacterized protein</fullName>
    </submittedName>
</protein>
<name>A0A4D7E164_9HYPH</name>
<dbReference type="AlphaFoldDB" id="A0A4D7E164"/>
<dbReference type="Proteomes" id="UP000826513">
    <property type="component" value="Chromosome 2"/>
</dbReference>
<dbReference type="Proteomes" id="UP000298545">
    <property type="component" value="Chromosome linear"/>
</dbReference>
<reference evidence="1 3" key="1">
    <citation type="submission" date="2019-04" db="EMBL/GenBank/DDBJ databases">
        <title>Complete genome sequence of Agrobacterium larrymoorei CFBP5473.</title>
        <authorList>
            <person name="Haryono M."/>
            <person name="Chou L."/>
            <person name="Lin Y.-C."/>
            <person name="Lai E.-M."/>
            <person name="Kuo C.-H."/>
        </authorList>
    </citation>
    <scope>NUCLEOTIDE SEQUENCE [LARGE SCALE GENOMIC DNA]</scope>
    <source>
        <strain evidence="1 3">CFBP5473</strain>
    </source>
</reference>